<dbReference type="PROSITE" id="PS50297">
    <property type="entry name" value="ANK_REP_REGION"/>
    <property type="match status" value="4"/>
</dbReference>
<evidence type="ECO:0000256" key="4">
    <source>
        <dbReference type="SAM" id="MobiDB-lite"/>
    </source>
</evidence>
<dbReference type="SUPFAM" id="SSF54695">
    <property type="entry name" value="POZ domain"/>
    <property type="match status" value="1"/>
</dbReference>
<gene>
    <name evidence="6" type="ORF">CAUS1442_LOCUS5034</name>
</gene>
<proteinExistence type="predicted"/>
<evidence type="ECO:0000259" key="5">
    <source>
        <dbReference type="PROSITE" id="PS50097"/>
    </source>
</evidence>
<dbReference type="InterPro" id="IPR002110">
    <property type="entry name" value="Ankyrin_rpt"/>
</dbReference>
<protein>
    <recommendedName>
        <fullName evidence="5">BTB domain-containing protein</fullName>
    </recommendedName>
</protein>
<dbReference type="Gene3D" id="3.30.710.10">
    <property type="entry name" value="Potassium Channel Kv1.1, Chain A"/>
    <property type="match status" value="1"/>
</dbReference>
<dbReference type="InterPro" id="IPR011333">
    <property type="entry name" value="SKP1/BTB/POZ_sf"/>
</dbReference>
<feature type="repeat" description="ANK" evidence="3">
    <location>
        <begin position="74"/>
        <end position="96"/>
    </location>
</feature>
<evidence type="ECO:0000256" key="1">
    <source>
        <dbReference type="ARBA" id="ARBA00022737"/>
    </source>
</evidence>
<dbReference type="InterPro" id="IPR036770">
    <property type="entry name" value="Ankyrin_rpt-contain_sf"/>
</dbReference>
<dbReference type="InterPro" id="IPR000210">
    <property type="entry name" value="BTB/POZ_dom"/>
</dbReference>
<feature type="region of interest" description="Disordered" evidence="4">
    <location>
        <begin position="208"/>
        <end position="235"/>
    </location>
</feature>
<feature type="repeat" description="ANK" evidence="3">
    <location>
        <begin position="142"/>
        <end position="175"/>
    </location>
</feature>
<dbReference type="SMART" id="SM00248">
    <property type="entry name" value="ANK"/>
    <property type="match status" value="4"/>
</dbReference>
<dbReference type="Pfam" id="PF13637">
    <property type="entry name" value="Ank_4"/>
    <property type="match status" value="1"/>
</dbReference>
<dbReference type="EMBL" id="HBEF01008003">
    <property type="protein sequence ID" value="CAD8332933.1"/>
    <property type="molecule type" value="Transcribed_RNA"/>
</dbReference>
<dbReference type="PROSITE" id="PS50088">
    <property type="entry name" value="ANK_REPEAT"/>
    <property type="match status" value="4"/>
</dbReference>
<sequence>MNALIHYHQTAHAPYRSLERAKEWRRENPDADVNTNTTDDGYTWIHMASKEGHLDVVRYFVESCNGDPTVPSDDGTTALHCACIHGYLNVAKYLVEVCGVDIDKQAKSGNTALHSACRHGRLAVVNYLVESCKSDPNAANTDGDTPLHRACRFGNSNVAKYLLTSRKANIAVRNNSNQIPLDYAKVYQRTDILAFWASHCMDLLSEQMEDTQQQTADEASDEAPATTSDDRSGLSTKIDIGQDRLNAIHTGALADVIFLCGEGDKQEAVKANSAVLLVTVPSIKALIASGIKNQPSPSRSPGETVVSTTVPLTSLHPRHVRYVLKCIYSGDVSFEDGSSMTAKDNLEQLVLVANQFGFWRLKLIIEAELVHKHLTNATMIDLLLFAHRNNCLLLKEAAVAMASKDGNVLFDHPHSGKLIPETALMGEIFAKRHVNPAVIGATDEYSSMSMMEMYKALDEVTFTTMESYLDRASLLEFMRTH</sequence>
<organism evidence="6">
    <name type="scientific">Craspedostauros australis</name>
    <dbReference type="NCBI Taxonomy" id="1486917"/>
    <lineage>
        <taxon>Eukaryota</taxon>
        <taxon>Sar</taxon>
        <taxon>Stramenopiles</taxon>
        <taxon>Ochrophyta</taxon>
        <taxon>Bacillariophyta</taxon>
        <taxon>Bacillariophyceae</taxon>
        <taxon>Bacillariophycidae</taxon>
        <taxon>Naviculales</taxon>
        <taxon>Naviculaceae</taxon>
        <taxon>Craspedostauros</taxon>
    </lineage>
</organism>
<accession>A0A7R9WS08</accession>
<feature type="domain" description="BTB" evidence="5">
    <location>
        <begin position="254"/>
        <end position="336"/>
    </location>
</feature>
<evidence type="ECO:0000256" key="3">
    <source>
        <dbReference type="PROSITE-ProRule" id="PRU00023"/>
    </source>
</evidence>
<dbReference type="SUPFAM" id="SSF48403">
    <property type="entry name" value="Ankyrin repeat"/>
    <property type="match status" value="1"/>
</dbReference>
<keyword evidence="1" id="KW-0677">Repeat</keyword>
<keyword evidence="2 3" id="KW-0040">ANK repeat</keyword>
<dbReference type="PANTHER" id="PTHR24198">
    <property type="entry name" value="ANKYRIN REPEAT AND PROTEIN KINASE DOMAIN-CONTAINING PROTEIN"/>
    <property type="match status" value="1"/>
</dbReference>
<dbReference type="Pfam" id="PF00651">
    <property type="entry name" value="BTB"/>
    <property type="match status" value="1"/>
</dbReference>
<name>A0A7R9WS08_9STRA</name>
<feature type="repeat" description="ANK" evidence="3">
    <location>
        <begin position="40"/>
        <end position="62"/>
    </location>
</feature>
<dbReference type="AlphaFoldDB" id="A0A7R9WS08"/>
<evidence type="ECO:0000256" key="2">
    <source>
        <dbReference type="ARBA" id="ARBA00023043"/>
    </source>
</evidence>
<feature type="repeat" description="ANK" evidence="3">
    <location>
        <begin position="108"/>
        <end position="130"/>
    </location>
</feature>
<dbReference type="Gene3D" id="1.25.40.20">
    <property type="entry name" value="Ankyrin repeat-containing domain"/>
    <property type="match status" value="2"/>
</dbReference>
<reference evidence="6" key="1">
    <citation type="submission" date="2021-01" db="EMBL/GenBank/DDBJ databases">
        <authorList>
            <person name="Corre E."/>
            <person name="Pelletier E."/>
            <person name="Niang G."/>
            <person name="Scheremetjew M."/>
            <person name="Finn R."/>
            <person name="Kale V."/>
            <person name="Holt S."/>
            <person name="Cochrane G."/>
            <person name="Meng A."/>
            <person name="Brown T."/>
            <person name="Cohen L."/>
        </authorList>
    </citation>
    <scope>NUCLEOTIDE SEQUENCE</scope>
    <source>
        <strain evidence="6">CCMP3328</strain>
    </source>
</reference>
<dbReference type="Pfam" id="PF12796">
    <property type="entry name" value="Ank_2"/>
    <property type="match status" value="1"/>
</dbReference>
<dbReference type="PROSITE" id="PS50097">
    <property type="entry name" value="BTB"/>
    <property type="match status" value="1"/>
</dbReference>
<evidence type="ECO:0000313" key="6">
    <source>
        <dbReference type="EMBL" id="CAD8332933.1"/>
    </source>
</evidence>
<dbReference type="GO" id="GO:0005737">
    <property type="term" value="C:cytoplasm"/>
    <property type="evidence" value="ECO:0007669"/>
    <property type="project" value="TreeGrafter"/>
</dbReference>
<dbReference type="PANTHER" id="PTHR24198:SF165">
    <property type="entry name" value="ANKYRIN REPEAT-CONTAINING PROTEIN-RELATED"/>
    <property type="match status" value="1"/>
</dbReference>